<dbReference type="InterPro" id="IPR004181">
    <property type="entry name" value="Znf_MIZ"/>
</dbReference>
<dbReference type="Gene3D" id="3.30.40.10">
    <property type="entry name" value="Zinc/RING finger domain, C3HC4 (zinc finger)"/>
    <property type="match status" value="1"/>
</dbReference>
<dbReference type="GO" id="GO:0016925">
    <property type="term" value="P:protein sumoylation"/>
    <property type="evidence" value="ECO:0007669"/>
    <property type="project" value="TreeGrafter"/>
</dbReference>
<keyword evidence="1" id="KW-0479">Metal-binding</keyword>
<name>A0A1E1XEE3_9ACAR</name>
<dbReference type="PANTHER" id="PTHR10782:SF94">
    <property type="entry name" value="SUPPRESSOR OF VARIEGATION 2-10, ISOFORM I"/>
    <property type="match status" value="1"/>
</dbReference>
<protein>
    <submittedName>
        <fullName evidence="6">Putative zn-finger transcription factor</fullName>
    </submittedName>
</protein>
<proteinExistence type="evidence at transcript level"/>
<evidence type="ECO:0000313" key="6">
    <source>
        <dbReference type="EMBL" id="JAT97625.1"/>
    </source>
</evidence>
<keyword evidence="3" id="KW-0862">Zinc</keyword>
<dbReference type="PANTHER" id="PTHR10782">
    <property type="entry name" value="ZINC FINGER MIZ DOMAIN-CONTAINING PROTEIN"/>
    <property type="match status" value="1"/>
</dbReference>
<dbReference type="PROSITE" id="PS51044">
    <property type="entry name" value="ZF_SP_RING"/>
    <property type="match status" value="1"/>
</dbReference>
<evidence type="ECO:0000256" key="2">
    <source>
        <dbReference type="ARBA" id="ARBA00022771"/>
    </source>
</evidence>
<organism evidence="6">
    <name type="scientific">Amblyomma aureolatum</name>
    <dbReference type="NCBI Taxonomy" id="187763"/>
    <lineage>
        <taxon>Eukaryota</taxon>
        <taxon>Metazoa</taxon>
        <taxon>Ecdysozoa</taxon>
        <taxon>Arthropoda</taxon>
        <taxon>Chelicerata</taxon>
        <taxon>Arachnida</taxon>
        <taxon>Acari</taxon>
        <taxon>Parasitiformes</taxon>
        <taxon>Ixodida</taxon>
        <taxon>Ixodoidea</taxon>
        <taxon>Ixodidae</taxon>
        <taxon>Amblyomminae</taxon>
        <taxon>Amblyomma</taxon>
    </lineage>
</organism>
<evidence type="ECO:0000256" key="3">
    <source>
        <dbReference type="ARBA" id="ARBA00022833"/>
    </source>
</evidence>
<dbReference type="AlphaFoldDB" id="A0A1E1XEE3"/>
<evidence type="ECO:0000259" key="5">
    <source>
        <dbReference type="PROSITE" id="PS51044"/>
    </source>
</evidence>
<dbReference type="GO" id="GO:0006357">
    <property type="term" value="P:regulation of transcription by RNA polymerase II"/>
    <property type="evidence" value="ECO:0007669"/>
    <property type="project" value="TreeGrafter"/>
</dbReference>
<accession>A0A1E1XEE3</accession>
<sequence length="218" mass="24180">VNGQIYHGLPLTMVNITQLLSSCVNRFSVWSEAVPMHVVPLVDEVAKVSEEELLRWVGDNATYVHKQEHTVALAKALFAEGDEVIVQDLKTSLVCPLAKRIMRVPCRGVRCRHVQCFDAFAYLACNESTLKPSWRCPVCSELLLVQDIRLDLFTLDVLEKADGQCTTVVVHADGSWEALDEDVDHSVIVVDESPLKKPKAALEGLVIDLTSELGSERT</sequence>
<evidence type="ECO:0000256" key="4">
    <source>
        <dbReference type="PROSITE-ProRule" id="PRU00452"/>
    </source>
</evidence>
<dbReference type="Pfam" id="PF02891">
    <property type="entry name" value="zf-MIZ"/>
    <property type="match status" value="1"/>
</dbReference>
<dbReference type="EMBL" id="GFAC01001563">
    <property type="protein sequence ID" value="JAT97625.1"/>
    <property type="molecule type" value="mRNA"/>
</dbReference>
<dbReference type="GO" id="GO:0061665">
    <property type="term" value="F:SUMO ligase activity"/>
    <property type="evidence" value="ECO:0007669"/>
    <property type="project" value="TreeGrafter"/>
</dbReference>
<dbReference type="GO" id="GO:0008270">
    <property type="term" value="F:zinc ion binding"/>
    <property type="evidence" value="ECO:0007669"/>
    <property type="project" value="UniProtKB-KW"/>
</dbReference>
<reference evidence="6" key="1">
    <citation type="journal article" date="2017" name="Front. Cell. Infect. Microbiol.">
        <title>The Distinct Transcriptional Response of the Midgut of Amblyomma sculptum and Amblyomma aureolatum Ticks to Rickettsia rickettsii Correlates to Their Differences in Susceptibility to Infection.</title>
        <authorList>
            <person name="Martins L.A."/>
            <person name="Galletti M.F.B.M."/>
            <person name="Ribeiro J.M."/>
            <person name="Fujita A."/>
            <person name="Costa F.B."/>
            <person name="Labruna M.B."/>
            <person name="Daffre S."/>
            <person name="Fogaca A.C."/>
        </authorList>
    </citation>
    <scope>NUCLEOTIDE SEQUENCE</scope>
</reference>
<feature type="non-terminal residue" evidence="6">
    <location>
        <position position="1"/>
    </location>
</feature>
<feature type="domain" description="SP-RING-type" evidence="5">
    <location>
        <begin position="80"/>
        <end position="163"/>
    </location>
</feature>
<dbReference type="CDD" id="cd16650">
    <property type="entry name" value="SP-RING_PIAS-like"/>
    <property type="match status" value="1"/>
</dbReference>
<keyword evidence="2 4" id="KW-0863">Zinc-finger</keyword>
<dbReference type="GO" id="GO:0003712">
    <property type="term" value="F:transcription coregulator activity"/>
    <property type="evidence" value="ECO:0007669"/>
    <property type="project" value="TreeGrafter"/>
</dbReference>
<dbReference type="InterPro" id="IPR013083">
    <property type="entry name" value="Znf_RING/FYVE/PHD"/>
</dbReference>
<evidence type="ECO:0000256" key="1">
    <source>
        <dbReference type="ARBA" id="ARBA00022723"/>
    </source>
</evidence>
<dbReference type="GO" id="GO:0000785">
    <property type="term" value="C:chromatin"/>
    <property type="evidence" value="ECO:0007669"/>
    <property type="project" value="TreeGrafter"/>
</dbReference>